<sequence>MRNPHNLLLSTLVLLAVTVQPALAASRTVTRSVTGPNGRTASRSRTVTRDAGSRTVTTTATGPNGTTVSRSRTIRR</sequence>
<gene>
    <name evidence="3" type="ORF">METEAL_10570</name>
</gene>
<evidence type="ECO:0000313" key="3">
    <source>
        <dbReference type="EMBL" id="BDU71883.1"/>
    </source>
</evidence>
<name>A0AA48H4T9_9BACT</name>
<protein>
    <recommendedName>
        <fullName evidence="5">Secreted protein</fullName>
    </recommendedName>
</protein>
<evidence type="ECO:0000313" key="4">
    <source>
        <dbReference type="Proteomes" id="UP001238179"/>
    </source>
</evidence>
<accession>A0AA48H4T9</accession>
<dbReference type="KEGG" id="msil:METEAL_10570"/>
<organism evidence="3 4">
    <name type="scientific">Mesoterricola silvestris</name>
    <dbReference type="NCBI Taxonomy" id="2927979"/>
    <lineage>
        <taxon>Bacteria</taxon>
        <taxon>Pseudomonadati</taxon>
        <taxon>Acidobacteriota</taxon>
        <taxon>Holophagae</taxon>
        <taxon>Holophagales</taxon>
        <taxon>Holophagaceae</taxon>
        <taxon>Mesoterricola</taxon>
    </lineage>
</organism>
<dbReference type="Proteomes" id="UP001238179">
    <property type="component" value="Chromosome"/>
</dbReference>
<dbReference type="EMBL" id="AP027080">
    <property type="protein sequence ID" value="BDU71883.1"/>
    <property type="molecule type" value="Genomic_DNA"/>
</dbReference>
<dbReference type="AlphaFoldDB" id="A0AA48H4T9"/>
<keyword evidence="4" id="KW-1185">Reference proteome</keyword>
<feature type="signal peptide" evidence="2">
    <location>
        <begin position="1"/>
        <end position="24"/>
    </location>
</feature>
<feature type="region of interest" description="Disordered" evidence="1">
    <location>
        <begin position="27"/>
        <end position="76"/>
    </location>
</feature>
<reference evidence="4" key="1">
    <citation type="journal article" date="2023" name="Int. J. Syst. Evol. Microbiol.">
        <title>Mesoterricola silvestris gen. nov., sp. nov., Mesoterricola sediminis sp. nov., Geothrix oryzae sp. nov., Geothrix edaphica sp. nov., Geothrix rubra sp. nov., and Geothrix limicola sp. nov., six novel members of Acidobacteriota isolated from soils.</title>
        <authorList>
            <person name="Itoh H."/>
            <person name="Sugisawa Y."/>
            <person name="Mise K."/>
            <person name="Xu Z."/>
            <person name="Kuniyasu M."/>
            <person name="Ushijima N."/>
            <person name="Kawano K."/>
            <person name="Kobayashi E."/>
            <person name="Shiratori Y."/>
            <person name="Masuda Y."/>
            <person name="Senoo K."/>
        </authorList>
    </citation>
    <scope>NUCLEOTIDE SEQUENCE [LARGE SCALE GENOMIC DNA]</scope>
    <source>
        <strain evidence="4">W79</strain>
    </source>
</reference>
<proteinExistence type="predicted"/>
<feature type="chain" id="PRO_5041284939" description="Secreted protein" evidence="2">
    <location>
        <begin position="25"/>
        <end position="76"/>
    </location>
</feature>
<feature type="compositionally biased region" description="Low complexity" evidence="1">
    <location>
        <begin position="55"/>
        <end position="68"/>
    </location>
</feature>
<evidence type="ECO:0000256" key="2">
    <source>
        <dbReference type="SAM" id="SignalP"/>
    </source>
</evidence>
<keyword evidence="2" id="KW-0732">Signal</keyword>
<evidence type="ECO:0000256" key="1">
    <source>
        <dbReference type="SAM" id="MobiDB-lite"/>
    </source>
</evidence>
<dbReference type="RefSeq" id="WP_316414785.1">
    <property type="nucleotide sequence ID" value="NZ_AP027080.1"/>
</dbReference>
<evidence type="ECO:0008006" key="5">
    <source>
        <dbReference type="Google" id="ProtNLM"/>
    </source>
</evidence>
<feature type="compositionally biased region" description="Polar residues" evidence="1">
    <location>
        <begin position="27"/>
        <end position="45"/>
    </location>
</feature>